<dbReference type="GO" id="GO:0016020">
    <property type="term" value="C:membrane"/>
    <property type="evidence" value="ECO:0007669"/>
    <property type="project" value="InterPro"/>
</dbReference>
<protein>
    <submittedName>
        <fullName evidence="3">Threonine/homoserine efflux transporter RhtA</fullName>
    </submittedName>
</protein>
<sequence length="308" mass="33795">MKVNYLKSLFFVAFAAASYGVLATFVRLSYNDGYTTAEVTFSQAVLGLLGLIILHGFSKNKKENKEKKYALSDKLHLVLCGTSFGLTSTFYYLAVHYGIPVSICIVLLMQAVWMGALVDFIINHKKPTLVEIVAIVTILLGTLLATNLINESHVQLNATGVIFGILAALSYTFSMFTSNKIALTMPSALRSVYLLVGATLMVSLIWAHALITQPFHFSIFYTWGIILAVFGTILPPFLFTKGMPIVGIGIGSIIASLELPVSVMMAKFVLNEKVTLLQWLGIVLILIAIVLLNLGLIIPKRFKKIKNK</sequence>
<feature type="transmembrane region" description="Helical" evidence="1">
    <location>
        <begin position="276"/>
        <end position="298"/>
    </location>
</feature>
<dbReference type="Pfam" id="PF00892">
    <property type="entry name" value="EamA"/>
    <property type="match status" value="2"/>
</dbReference>
<feature type="transmembrane region" description="Helical" evidence="1">
    <location>
        <begin position="33"/>
        <end position="54"/>
    </location>
</feature>
<keyword evidence="1" id="KW-0812">Transmembrane</keyword>
<evidence type="ECO:0000259" key="2">
    <source>
        <dbReference type="Pfam" id="PF00892"/>
    </source>
</evidence>
<feature type="domain" description="EamA" evidence="2">
    <location>
        <begin position="8"/>
        <end position="145"/>
    </location>
</feature>
<evidence type="ECO:0000313" key="4">
    <source>
        <dbReference type="Proteomes" id="UP000182761"/>
    </source>
</evidence>
<reference evidence="3 4" key="1">
    <citation type="submission" date="2016-01" db="EMBL/GenBank/DDBJ databases">
        <authorList>
            <person name="McClelland M."/>
            <person name="Jain A."/>
            <person name="Saraogi P."/>
            <person name="Mendelson R."/>
            <person name="Westerman R."/>
            <person name="SanMiguel P."/>
            <person name="Csonka L."/>
        </authorList>
    </citation>
    <scope>NUCLEOTIDE SEQUENCE [LARGE SCALE GENOMIC DNA]</scope>
    <source>
        <strain evidence="3 4">R-53146</strain>
    </source>
</reference>
<dbReference type="InterPro" id="IPR037185">
    <property type="entry name" value="EmrE-like"/>
</dbReference>
<dbReference type="InterPro" id="IPR000620">
    <property type="entry name" value="EamA_dom"/>
</dbReference>
<dbReference type="EMBL" id="FCOR01000007">
    <property type="protein sequence ID" value="CVK16496.1"/>
    <property type="molecule type" value="Genomic_DNA"/>
</dbReference>
<name>A0A0X3AQ58_9FLAO</name>
<proteinExistence type="predicted"/>
<keyword evidence="4" id="KW-1185">Reference proteome</keyword>
<dbReference type="RefSeq" id="WP_055425683.1">
    <property type="nucleotide sequence ID" value="NZ_FCOR01000007.1"/>
</dbReference>
<dbReference type="OrthoDB" id="3180815at2"/>
<feature type="transmembrane region" description="Helical" evidence="1">
    <location>
        <begin position="75"/>
        <end position="93"/>
    </location>
</feature>
<dbReference type="PANTHER" id="PTHR22911:SF137">
    <property type="entry name" value="SOLUTE CARRIER FAMILY 35 MEMBER G2-RELATED"/>
    <property type="match status" value="1"/>
</dbReference>
<feature type="transmembrane region" description="Helical" evidence="1">
    <location>
        <begin position="129"/>
        <end position="149"/>
    </location>
</feature>
<dbReference type="SUPFAM" id="SSF103481">
    <property type="entry name" value="Multidrug resistance efflux transporter EmrE"/>
    <property type="match status" value="1"/>
</dbReference>
<dbReference type="AlphaFoldDB" id="A0A0X3AQ58"/>
<dbReference type="PANTHER" id="PTHR22911">
    <property type="entry name" value="ACYL-MALONYL CONDENSING ENZYME-RELATED"/>
    <property type="match status" value="1"/>
</dbReference>
<feature type="transmembrane region" description="Helical" evidence="1">
    <location>
        <begin position="245"/>
        <end position="270"/>
    </location>
</feature>
<accession>A0A0X3AQ58</accession>
<feature type="transmembrane region" description="Helical" evidence="1">
    <location>
        <begin position="217"/>
        <end position="238"/>
    </location>
</feature>
<evidence type="ECO:0000256" key="1">
    <source>
        <dbReference type="SAM" id="Phobius"/>
    </source>
</evidence>
<evidence type="ECO:0000313" key="3">
    <source>
        <dbReference type="EMBL" id="CVK16496.1"/>
    </source>
</evidence>
<dbReference type="STRING" id="1586267.GCA_001418685_01352"/>
<feature type="transmembrane region" description="Helical" evidence="1">
    <location>
        <begin position="188"/>
        <end position="211"/>
    </location>
</feature>
<dbReference type="Proteomes" id="UP000182761">
    <property type="component" value="Unassembled WGS sequence"/>
</dbReference>
<keyword evidence="1" id="KW-0472">Membrane</keyword>
<keyword evidence="1" id="KW-1133">Transmembrane helix</keyword>
<feature type="transmembrane region" description="Helical" evidence="1">
    <location>
        <begin position="155"/>
        <end position="176"/>
    </location>
</feature>
<organism evidence="3 4">
    <name type="scientific">Apibacter mensalis</name>
    <dbReference type="NCBI Taxonomy" id="1586267"/>
    <lineage>
        <taxon>Bacteria</taxon>
        <taxon>Pseudomonadati</taxon>
        <taxon>Bacteroidota</taxon>
        <taxon>Flavobacteriia</taxon>
        <taxon>Flavobacteriales</taxon>
        <taxon>Weeksellaceae</taxon>
        <taxon>Apibacter</taxon>
    </lineage>
</organism>
<feature type="transmembrane region" description="Helical" evidence="1">
    <location>
        <begin position="99"/>
        <end position="122"/>
    </location>
</feature>
<gene>
    <name evidence="3" type="ORF">Ga0061079_107100</name>
</gene>
<feature type="domain" description="EamA" evidence="2">
    <location>
        <begin position="159"/>
        <end position="293"/>
    </location>
</feature>